<protein>
    <submittedName>
        <fullName evidence="4">Testicular haploid expressed gene protein-like isoform X11</fullName>
    </submittedName>
</protein>
<dbReference type="InterPro" id="IPR006623">
    <property type="entry name" value="THEG"/>
</dbReference>
<dbReference type="Proteomes" id="UP000694844">
    <property type="component" value="Chromosome 5"/>
</dbReference>
<evidence type="ECO:0000313" key="3">
    <source>
        <dbReference type="Proteomes" id="UP000694844"/>
    </source>
</evidence>
<dbReference type="GeneID" id="111135563"/>
<dbReference type="OrthoDB" id="25466at2759"/>
<evidence type="ECO:0000313" key="4">
    <source>
        <dbReference type="RefSeq" id="XP_022341444.1"/>
    </source>
</evidence>
<feature type="region of interest" description="Disordered" evidence="2">
    <location>
        <begin position="1"/>
        <end position="24"/>
    </location>
</feature>
<dbReference type="PANTHER" id="PTHR15901">
    <property type="entry name" value="TESTICULAR HAPLOID EXPRESSED GENE PROTEIN"/>
    <property type="match status" value="1"/>
</dbReference>
<sequence>MTLEQQEVPSMSVHDEEVEEEEENFESLYERYKDVLDNPSSGITRNYKLKKEYKFVYGTNSPVFSKGLHYLRKPLFFYSCGRPSQIWEAPPRSLPEASQRVNNLANPKAFHPDYKEDRTVLGPDEFLKLFPKSQFFYSCGRNSPIWAVTKGAKSAGERTRTLQLAAHRNPVKEFQGARQIETIIPAPALSATASERLQALAAPKNRSEGPFREPTWPVTHSAMNATCKARSQELSRAKGTTDGYMLPKDEMWPISRAAKRATASGRVSELSKPVVRASMDHVQFNPDAFLVKETALKGVIPKRVFDLANPISR</sequence>
<dbReference type="AlphaFoldDB" id="A0A8B8ENE8"/>
<keyword evidence="1" id="KW-0677">Repeat</keyword>
<dbReference type="SMART" id="SM00705">
    <property type="entry name" value="THEG"/>
    <property type="match status" value="4"/>
</dbReference>
<accession>A0A8B8ENE8</accession>
<dbReference type="InterPro" id="IPR042401">
    <property type="entry name" value="SPMAP2-like"/>
</dbReference>
<organism evidence="3 4">
    <name type="scientific">Crassostrea virginica</name>
    <name type="common">Eastern oyster</name>
    <dbReference type="NCBI Taxonomy" id="6565"/>
    <lineage>
        <taxon>Eukaryota</taxon>
        <taxon>Metazoa</taxon>
        <taxon>Spiralia</taxon>
        <taxon>Lophotrochozoa</taxon>
        <taxon>Mollusca</taxon>
        <taxon>Bivalvia</taxon>
        <taxon>Autobranchia</taxon>
        <taxon>Pteriomorphia</taxon>
        <taxon>Ostreida</taxon>
        <taxon>Ostreoidea</taxon>
        <taxon>Ostreidae</taxon>
        <taxon>Crassostrea</taxon>
    </lineage>
</organism>
<proteinExistence type="predicted"/>
<gene>
    <name evidence="4" type="primary">LOC111135563</name>
</gene>
<evidence type="ECO:0000256" key="2">
    <source>
        <dbReference type="SAM" id="MobiDB-lite"/>
    </source>
</evidence>
<name>A0A8B8ENE8_CRAVI</name>
<dbReference type="PANTHER" id="PTHR15901:SF15">
    <property type="entry name" value="TESTICULAR HAPLOID EXPRESSED GENE PROTEIN-LIKE"/>
    <property type="match status" value="1"/>
</dbReference>
<reference evidence="4" key="1">
    <citation type="submission" date="2025-08" db="UniProtKB">
        <authorList>
            <consortium name="RefSeq"/>
        </authorList>
    </citation>
    <scope>IDENTIFICATION</scope>
    <source>
        <tissue evidence="4">Whole sample</tissue>
    </source>
</reference>
<dbReference type="RefSeq" id="XP_022341444.1">
    <property type="nucleotide sequence ID" value="XM_022485736.1"/>
</dbReference>
<evidence type="ECO:0000256" key="1">
    <source>
        <dbReference type="ARBA" id="ARBA00022737"/>
    </source>
</evidence>
<dbReference type="Pfam" id="PF14912">
    <property type="entry name" value="THEG"/>
    <property type="match status" value="3"/>
</dbReference>
<keyword evidence="3" id="KW-1185">Reference proteome</keyword>